<dbReference type="AlphaFoldDB" id="A0A0R3T7F5"/>
<dbReference type="Proteomes" id="UP000278807">
    <property type="component" value="Unassembled WGS sequence"/>
</dbReference>
<dbReference type="WBParaSite" id="HNAJ_0000299301-mRNA-1">
    <property type="protein sequence ID" value="HNAJ_0000299301-mRNA-1"/>
    <property type="gene ID" value="HNAJ_0000299301"/>
</dbReference>
<protein>
    <submittedName>
        <fullName evidence="3">Sulfotransferase domain-containing protein</fullName>
    </submittedName>
</protein>
<dbReference type="InterPro" id="IPR027417">
    <property type="entry name" value="P-loop_NTPase"/>
</dbReference>
<keyword evidence="2" id="KW-1185">Reference proteome</keyword>
<reference evidence="1 2" key="2">
    <citation type="submission" date="2018-11" db="EMBL/GenBank/DDBJ databases">
        <authorList>
            <consortium name="Pathogen Informatics"/>
        </authorList>
    </citation>
    <scope>NUCLEOTIDE SEQUENCE [LARGE SCALE GENOMIC DNA]</scope>
</reference>
<sequence length="137" mass="15892">MIGILTLFRNVRIARLDISKPEKVLESWDNHYKNVLPDCLASPRCRVVRYEDLVLRPKENLRGILKALAAWSHPNSEIPRSLIKKSQSFETMRQFGYANLSIPPVYGIPEPEVEERARLLKQNQEFQKLFNTTADKS</sequence>
<evidence type="ECO:0000313" key="3">
    <source>
        <dbReference type="WBParaSite" id="HNAJ_0000299301-mRNA-1"/>
    </source>
</evidence>
<proteinExistence type="predicted"/>
<name>A0A0R3T7F5_RODNA</name>
<accession>A0A0R3T7F5</accession>
<dbReference type="SUPFAM" id="SSF52540">
    <property type="entry name" value="P-loop containing nucleoside triphosphate hydrolases"/>
    <property type="match status" value="1"/>
</dbReference>
<reference evidence="3" key="1">
    <citation type="submission" date="2017-02" db="UniProtKB">
        <authorList>
            <consortium name="WormBaseParasite"/>
        </authorList>
    </citation>
    <scope>IDENTIFICATION</scope>
</reference>
<dbReference type="EMBL" id="UZAE01001629">
    <property type="protein sequence ID" value="VDN98851.1"/>
    <property type="molecule type" value="Genomic_DNA"/>
</dbReference>
<evidence type="ECO:0000313" key="2">
    <source>
        <dbReference type="Proteomes" id="UP000278807"/>
    </source>
</evidence>
<gene>
    <name evidence="1" type="ORF">HNAJ_LOCUS2992</name>
</gene>
<dbReference type="Gene3D" id="3.40.50.300">
    <property type="entry name" value="P-loop containing nucleotide triphosphate hydrolases"/>
    <property type="match status" value="1"/>
</dbReference>
<organism evidence="3">
    <name type="scientific">Rodentolepis nana</name>
    <name type="common">Dwarf tapeworm</name>
    <name type="synonym">Hymenolepis nana</name>
    <dbReference type="NCBI Taxonomy" id="102285"/>
    <lineage>
        <taxon>Eukaryota</taxon>
        <taxon>Metazoa</taxon>
        <taxon>Spiralia</taxon>
        <taxon>Lophotrochozoa</taxon>
        <taxon>Platyhelminthes</taxon>
        <taxon>Cestoda</taxon>
        <taxon>Eucestoda</taxon>
        <taxon>Cyclophyllidea</taxon>
        <taxon>Hymenolepididae</taxon>
        <taxon>Rodentolepis</taxon>
    </lineage>
</organism>
<evidence type="ECO:0000313" key="1">
    <source>
        <dbReference type="EMBL" id="VDN98851.1"/>
    </source>
</evidence>
<dbReference type="STRING" id="102285.A0A0R3T7F5"/>
<dbReference type="OrthoDB" id="545675at2759"/>